<dbReference type="Proteomes" id="UP000273158">
    <property type="component" value="Unassembled WGS sequence"/>
</dbReference>
<dbReference type="AlphaFoldDB" id="A0A498BZ30"/>
<evidence type="ECO:0000256" key="1">
    <source>
        <dbReference type="SAM" id="MobiDB-lite"/>
    </source>
</evidence>
<reference evidence="2 3" key="1">
    <citation type="journal article" date="2015" name="Stand. Genomic Sci.">
        <title>Genomic Encyclopedia of Bacterial and Archaeal Type Strains, Phase III: the genomes of soil and plant-associated and newly described type strains.</title>
        <authorList>
            <person name="Whitman W.B."/>
            <person name="Woyke T."/>
            <person name="Klenk H.P."/>
            <person name="Zhou Y."/>
            <person name="Lilburn T.G."/>
            <person name="Beck B.J."/>
            <person name="De Vos P."/>
            <person name="Vandamme P."/>
            <person name="Eisen J.A."/>
            <person name="Garrity G."/>
            <person name="Hugenholtz P."/>
            <person name="Kyrpides N.C."/>
        </authorList>
    </citation>
    <scope>NUCLEOTIDE SEQUENCE [LARGE SCALE GENOMIC DNA]</scope>
    <source>
        <strain evidence="2 3">S2T63</strain>
    </source>
</reference>
<protein>
    <submittedName>
        <fullName evidence="2">Uncharacterized protein</fullName>
    </submittedName>
</protein>
<feature type="compositionally biased region" description="Low complexity" evidence="1">
    <location>
        <begin position="1"/>
        <end position="14"/>
    </location>
</feature>
<evidence type="ECO:0000313" key="2">
    <source>
        <dbReference type="EMBL" id="RLK49054.1"/>
    </source>
</evidence>
<evidence type="ECO:0000313" key="3">
    <source>
        <dbReference type="Proteomes" id="UP000273158"/>
    </source>
</evidence>
<dbReference type="EMBL" id="RCDB01000002">
    <property type="protein sequence ID" value="RLK49054.1"/>
    <property type="molecule type" value="Genomic_DNA"/>
</dbReference>
<comment type="caution">
    <text evidence="2">The sequence shown here is derived from an EMBL/GenBank/DDBJ whole genome shotgun (WGS) entry which is preliminary data.</text>
</comment>
<name>A0A498BZ30_9MICO</name>
<gene>
    <name evidence="2" type="ORF">C7474_1186</name>
</gene>
<organism evidence="2 3">
    <name type="scientific">Microbacterium telephonicum</name>
    <dbReference type="NCBI Taxonomy" id="1714841"/>
    <lineage>
        <taxon>Bacteria</taxon>
        <taxon>Bacillati</taxon>
        <taxon>Actinomycetota</taxon>
        <taxon>Actinomycetes</taxon>
        <taxon>Micrococcales</taxon>
        <taxon>Microbacteriaceae</taxon>
        <taxon>Microbacterium</taxon>
    </lineage>
</organism>
<sequence length="80" mass="8506">MTATATTPMLAPMTDASATPLPATPDGPDLGELREEIDELQEQSTQDLVSPTPKAVEEDEPTPEPTDAIGSEDWPDAERS</sequence>
<proteinExistence type="predicted"/>
<keyword evidence="3" id="KW-1185">Reference proteome</keyword>
<accession>A0A498BZ30</accession>
<feature type="region of interest" description="Disordered" evidence="1">
    <location>
        <begin position="1"/>
        <end position="80"/>
    </location>
</feature>